<reference evidence="1 2" key="1">
    <citation type="submission" date="2023-08" db="EMBL/GenBank/DDBJ databases">
        <authorList>
            <person name="Roldan D.M."/>
            <person name="Menes R.J."/>
        </authorList>
    </citation>
    <scope>NUCLEOTIDE SEQUENCE [LARGE SCALE GENOMIC DNA]</scope>
    <source>
        <strain evidence="1 2">CCM 2812</strain>
    </source>
</reference>
<dbReference type="EMBL" id="JAUZEE010000010">
    <property type="protein sequence ID" value="MDP4302317.1"/>
    <property type="molecule type" value="Genomic_DNA"/>
</dbReference>
<gene>
    <name evidence="1" type="ORF">Q8X39_16895</name>
</gene>
<sequence length="378" mass="41333">MHRLLRNLDEAIERARIPRELPFLRAERAVVYARLGELDLARREVHQLRQLGDIHTQTVLGAWLWLAEGLADYFENVSLRARERVGKAVVQAAQMRAPRAHSLAAAWLAHLDFRVHDYAATIEHVRIALTVAPATHHSARSRACTVVAGAYHYAGREDLAQPWYLQARAHATAEGDGAALSSLMYNMAALRVMEVRLTERFGTPDGLKVKRARLGTDSSRQLDLNVRTKALSHHTPMQQALVLSALGEHAAALALYDAHLDGALREGLAFSECLFQADRATCLLALGQGDEALVAARQAESAFLGATEPEEQAVAHALLGPLFERLGLAAIGARHLGEAEAPLQLYRSRSARLLEMLAAADLERNRLGPTVAEPKAAA</sequence>
<dbReference type="InterPro" id="IPR011990">
    <property type="entry name" value="TPR-like_helical_dom_sf"/>
</dbReference>
<dbReference type="SUPFAM" id="SSF48452">
    <property type="entry name" value="TPR-like"/>
    <property type="match status" value="1"/>
</dbReference>
<organism evidence="1 2">
    <name type="scientific">Leptothrix discophora</name>
    <dbReference type="NCBI Taxonomy" id="89"/>
    <lineage>
        <taxon>Bacteria</taxon>
        <taxon>Pseudomonadati</taxon>
        <taxon>Pseudomonadota</taxon>
        <taxon>Betaproteobacteria</taxon>
        <taxon>Burkholderiales</taxon>
        <taxon>Sphaerotilaceae</taxon>
        <taxon>Leptothrix</taxon>
    </lineage>
</organism>
<dbReference type="RefSeq" id="WP_305750857.1">
    <property type="nucleotide sequence ID" value="NZ_JAUZEE010000010.1"/>
</dbReference>
<accession>A0ABT9G766</accession>
<keyword evidence="2" id="KW-1185">Reference proteome</keyword>
<name>A0ABT9G766_LEPDI</name>
<protein>
    <submittedName>
        <fullName evidence="1">Uncharacterized protein</fullName>
    </submittedName>
</protein>
<dbReference type="Proteomes" id="UP001235760">
    <property type="component" value="Unassembled WGS sequence"/>
</dbReference>
<evidence type="ECO:0000313" key="2">
    <source>
        <dbReference type="Proteomes" id="UP001235760"/>
    </source>
</evidence>
<comment type="caution">
    <text evidence="1">The sequence shown here is derived from an EMBL/GenBank/DDBJ whole genome shotgun (WGS) entry which is preliminary data.</text>
</comment>
<evidence type="ECO:0000313" key="1">
    <source>
        <dbReference type="EMBL" id="MDP4302317.1"/>
    </source>
</evidence>
<proteinExistence type="predicted"/>